<dbReference type="Proteomes" id="UP000235703">
    <property type="component" value="Unassembled WGS sequence"/>
</dbReference>
<dbReference type="Proteomes" id="UP000549517">
    <property type="component" value="Unassembled WGS sequence"/>
</dbReference>
<dbReference type="EMBL" id="JABEMC010000001">
    <property type="protein sequence ID" value="NNG78290.1"/>
    <property type="molecule type" value="Genomic_DNA"/>
</dbReference>
<dbReference type="PANTHER" id="PTHR30289">
    <property type="entry name" value="UNCHARACTERIZED PROTEIN YBCL-RELATED"/>
    <property type="match status" value="1"/>
</dbReference>
<reference evidence="3 4" key="1">
    <citation type="submission" date="2017-09" db="EMBL/GenBank/DDBJ databases">
        <title>Bacterial strain isolated from the female urinary microbiota.</title>
        <authorList>
            <person name="Thomas-White K."/>
            <person name="Kumar N."/>
            <person name="Forster S."/>
            <person name="Putonti C."/>
            <person name="Lawley T."/>
            <person name="Wolfe A.J."/>
        </authorList>
    </citation>
    <scope>NUCLEOTIDE SEQUENCE [LARGE SCALE GENOMIC DNA]</scope>
    <source>
        <strain evidence="3 4">UMB0680</strain>
    </source>
</reference>
<dbReference type="NCBIfam" id="TIGR00481">
    <property type="entry name" value="YbhB/YbcL family Raf kinase inhibitor-like protein"/>
    <property type="match status" value="1"/>
</dbReference>
<dbReference type="SUPFAM" id="SSF49777">
    <property type="entry name" value="PEBP-like"/>
    <property type="match status" value="1"/>
</dbReference>
<evidence type="ECO:0000256" key="1">
    <source>
        <dbReference type="ARBA" id="ARBA00007120"/>
    </source>
</evidence>
<comment type="similarity">
    <text evidence="1">Belongs to the UPF0098 family.</text>
</comment>
<keyword evidence="4" id="KW-1185">Reference proteome</keyword>
<name>A0A2N6PJP6_9MICO</name>
<accession>A0A2N6PJP6</accession>
<dbReference type="InterPro" id="IPR005247">
    <property type="entry name" value="YbhB_YbcL/LppC-like"/>
</dbReference>
<evidence type="ECO:0000313" key="2">
    <source>
        <dbReference type="EMBL" id="NNG78290.1"/>
    </source>
</evidence>
<evidence type="ECO:0000313" key="5">
    <source>
        <dbReference type="Proteomes" id="UP000549517"/>
    </source>
</evidence>
<protein>
    <submittedName>
        <fullName evidence="3">YbhB/YbcL family Raf kinase inhibitor-like protein</fullName>
    </submittedName>
</protein>
<evidence type="ECO:0000313" key="3">
    <source>
        <dbReference type="EMBL" id="PMB98898.1"/>
    </source>
</evidence>
<dbReference type="CDD" id="cd00865">
    <property type="entry name" value="PEBP_bact_arch"/>
    <property type="match status" value="1"/>
</dbReference>
<dbReference type="EMBL" id="PNFZ01000002">
    <property type="protein sequence ID" value="PMB98898.1"/>
    <property type="molecule type" value="Genomic_DNA"/>
</dbReference>
<dbReference type="PANTHER" id="PTHR30289:SF1">
    <property type="entry name" value="PEBP (PHOSPHATIDYLETHANOLAMINE-BINDING PROTEIN) FAMILY PROTEIN"/>
    <property type="match status" value="1"/>
</dbReference>
<dbReference type="AlphaFoldDB" id="A0A2N6PJP6"/>
<dbReference type="Pfam" id="PF01161">
    <property type="entry name" value="PBP"/>
    <property type="match status" value="1"/>
</dbReference>
<reference evidence="2 5" key="2">
    <citation type="submission" date="2020-05" db="EMBL/GenBank/DDBJ databases">
        <title>MicrobeNet Type strains.</title>
        <authorList>
            <person name="Nicholson A.C."/>
        </authorList>
    </citation>
    <scope>NUCLEOTIDE SEQUENCE [LARGE SCALE GENOMIC DNA]</scope>
    <source>
        <strain evidence="2 5">CCUG 46604</strain>
    </source>
</reference>
<gene>
    <name evidence="3" type="ORF">CJ198_06315</name>
    <name evidence="2" type="ORF">HLA91_02740</name>
</gene>
<dbReference type="OrthoDB" id="9797506at2"/>
<evidence type="ECO:0000313" key="4">
    <source>
        <dbReference type="Proteomes" id="UP000235703"/>
    </source>
</evidence>
<dbReference type="InterPro" id="IPR008914">
    <property type="entry name" value="PEBP"/>
</dbReference>
<dbReference type="InterPro" id="IPR036610">
    <property type="entry name" value="PEBP-like_sf"/>
</dbReference>
<dbReference type="Gene3D" id="3.90.280.10">
    <property type="entry name" value="PEBP-like"/>
    <property type="match status" value="1"/>
</dbReference>
<organism evidence="3 4">
    <name type="scientific">Brevibacterium luteolum</name>
    <dbReference type="NCBI Taxonomy" id="199591"/>
    <lineage>
        <taxon>Bacteria</taxon>
        <taxon>Bacillati</taxon>
        <taxon>Actinomycetota</taxon>
        <taxon>Actinomycetes</taxon>
        <taxon>Micrococcales</taxon>
        <taxon>Brevibacteriaceae</taxon>
        <taxon>Brevibacterium</taxon>
    </lineage>
</organism>
<comment type="caution">
    <text evidence="3">The sequence shown here is derived from an EMBL/GenBank/DDBJ whole genome shotgun (WGS) entry which is preliminary data.</text>
</comment>
<dbReference type="RefSeq" id="WP_102161727.1">
    <property type="nucleotide sequence ID" value="NZ_BAAAKH010000002.1"/>
</dbReference>
<proteinExistence type="inferred from homology"/>
<sequence length="179" mass="19223">MIEHQNSPFAKLNEVPRFEVTSTDITEGAELDAAQRSGAMGIDGGKDISPQLSWSGFPAETKAFAVTCFDPDAPTGSGFWHWVLTDLPADVTELPADAGNPDAGLLPEGAVMMRNDAGEPRFVGAAPPEGHGPHRYFFIVHALSEPLELDASASPAFVGFNMFFKSIGRGWIETTFEVK</sequence>